<reference evidence="2 3" key="1">
    <citation type="journal article" date="2018" name="Nat. Ecol. Evol.">
        <title>Shark genomes provide insights into elasmobranch evolution and the origin of vertebrates.</title>
        <authorList>
            <person name="Hara Y"/>
            <person name="Yamaguchi K"/>
            <person name="Onimaru K"/>
            <person name="Kadota M"/>
            <person name="Koyanagi M"/>
            <person name="Keeley SD"/>
            <person name="Tatsumi K"/>
            <person name="Tanaka K"/>
            <person name="Motone F"/>
            <person name="Kageyama Y"/>
            <person name="Nozu R"/>
            <person name="Adachi N"/>
            <person name="Nishimura O"/>
            <person name="Nakagawa R"/>
            <person name="Tanegashima C"/>
            <person name="Kiyatake I"/>
            <person name="Matsumoto R"/>
            <person name="Murakumo K"/>
            <person name="Nishida K"/>
            <person name="Terakita A"/>
            <person name="Kuratani S"/>
            <person name="Sato K"/>
            <person name="Hyodo S Kuraku.S."/>
        </authorList>
    </citation>
    <scope>NUCLEOTIDE SEQUENCE [LARGE SCALE GENOMIC DNA]</scope>
</reference>
<organism evidence="2 3">
    <name type="scientific">Chiloscyllium punctatum</name>
    <name type="common">Brownbanded bambooshark</name>
    <name type="synonym">Hemiscyllium punctatum</name>
    <dbReference type="NCBI Taxonomy" id="137246"/>
    <lineage>
        <taxon>Eukaryota</taxon>
        <taxon>Metazoa</taxon>
        <taxon>Chordata</taxon>
        <taxon>Craniata</taxon>
        <taxon>Vertebrata</taxon>
        <taxon>Chondrichthyes</taxon>
        <taxon>Elasmobranchii</taxon>
        <taxon>Galeomorphii</taxon>
        <taxon>Galeoidea</taxon>
        <taxon>Orectolobiformes</taxon>
        <taxon>Hemiscylliidae</taxon>
        <taxon>Chiloscyllium</taxon>
    </lineage>
</organism>
<accession>A0A401TE40</accession>
<feature type="region of interest" description="Disordered" evidence="1">
    <location>
        <begin position="1"/>
        <end position="22"/>
    </location>
</feature>
<keyword evidence="3" id="KW-1185">Reference proteome</keyword>
<feature type="non-terminal residue" evidence="2">
    <location>
        <position position="47"/>
    </location>
</feature>
<name>A0A401TE40_CHIPU</name>
<evidence type="ECO:0000256" key="1">
    <source>
        <dbReference type="SAM" id="MobiDB-lite"/>
    </source>
</evidence>
<gene>
    <name evidence="2" type="ORF">chiPu_0024919</name>
</gene>
<evidence type="ECO:0000313" key="3">
    <source>
        <dbReference type="Proteomes" id="UP000287033"/>
    </source>
</evidence>
<proteinExistence type="predicted"/>
<comment type="caution">
    <text evidence="2">The sequence shown here is derived from an EMBL/GenBank/DDBJ whole genome shotgun (WGS) entry which is preliminary data.</text>
</comment>
<dbReference type="EMBL" id="BEZZ01048705">
    <property type="protein sequence ID" value="GCC40920.1"/>
    <property type="molecule type" value="Genomic_DNA"/>
</dbReference>
<protein>
    <submittedName>
        <fullName evidence="2">Uncharacterized protein</fullName>
    </submittedName>
</protein>
<evidence type="ECO:0000313" key="2">
    <source>
        <dbReference type="EMBL" id="GCC40920.1"/>
    </source>
</evidence>
<sequence length="47" mass="5105">MKSMRSVPLTRTQRLPSPGAATIGFRERCVGDLLGERSGENSQDADI</sequence>
<dbReference type="Proteomes" id="UP000287033">
    <property type="component" value="Unassembled WGS sequence"/>
</dbReference>
<dbReference type="AlphaFoldDB" id="A0A401TE40"/>